<dbReference type="PANTHER" id="PTHR11365">
    <property type="entry name" value="5-OXOPROLINASE RELATED"/>
    <property type="match status" value="1"/>
</dbReference>
<dbReference type="InterPro" id="IPR008040">
    <property type="entry name" value="Hydant_A_N"/>
</dbReference>
<dbReference type="Proteomes" id="UP000264541">
    <property type="component" value="Unassembled WGS sequence"/>
</dbReference>
<organism evidence="4 5">
    <name type="scientific">Peribacillus saganii</name>
    <dbReference type="NCBI Taxonomy" id="2303992"/>
    <lineage>
        <taxon>Bacteria</taxon>
        <taxon>Bacillati</taxon>
        <taxon>Bacillota</taxon>
        <taxon>Bacilli</taxon>
        <taxon>Bacillales</taxon>
        <taxon>Bacillaceae</taxon>
        <taxon>Peribacillus</taxon>
    </lineage>
</organism>
<dbReference type="SUPFAM" id="SSF53067">
    <property type="entry name" value="Actin-like ATPase domain"/>
    <property type="match status" value="1"/>
</dbReference>
<feature type="domain" description="Acetophenone carboxylase-like C-terminal" evidence="3">
    <location>
        <begin position="510"/>
        <end position="683"/>
    </location>
</feature>
<dbReference type="PANTHER" id="PTHR11365:SF23">
    <property type="entry name" value="HYPOTHETICAL 5-OXOPROLINASE (EUROFUNG)-RELATED"/>
    <property type="match status" value="1"/>
</dbReference>
<dbReference type="GO" id="GO:0005829">
    <property type="term" value="C:cytosol"/>
    <property type="evidence" value="ECO:0007669"/>
    <property type="project" value="TreeGrafter"/>
</dbReference>
<dbReference type="Pfam" id="PF05378">
    <property type="entry name" value="Hydant_A_N"/>
    <property type="match status" value="1"/>
</dbReference>
<dbReference type="GO" id="GO:0006749">
    <property type="term" value="P:glutathione metabolic process"/>
    <property type="evidence" value="ECO:0007669"/>
    <property type="project" value="TreeGrafter"/>
</dbReference>
<reference evidence="4 5" key="1">
    <citation type="submission" date="2018-08" db="EMBL/GenBank/DDBJ databases">
        <title>Bacillus chawlae sp. nov., Bacillus glennii sp. nov., and Bacillus saganii sp. nov. Isolated from the Vehicle Assembly Building at Kennedy Space Center where the Viking Spacecraft were Assembled.</title>
        <authorList>
            <person name="Seuylemezian A."/>
            <person name="Vaishampayan P."/>
        </authorList>
    </citation>
    <scope>NUCLEOTIDE SEQUENCE [LARGE SCALE GENOMIC DNA]</scope>
    <source>
        <strain evidence="4 5">V47-23a</strain>
    </source>
</reference>
<evidence type="ECO:0000313" key="5">
    <source>
        <dbReference type="Proteomes" id="UP000264541"/>
    </source>
</evidence>
<protein>
    <submittedName>
        <fullName evidence="4">Hydantoinase/oxoprolinase family protein</fullName>
    </submittedName>
</protein>
<comment type="caution">
    <text evidence="4">The sequence shown here is derived from an EMBL/GenBank/DDBJ whole genome shotgun (WGS) entry which is preliminary data.</text>
</comment>
<dbReference type="EMBL" id="QVTE01000015">
    <property type="protein sequence ID" value="RFU70560.1"/>
    <property type="molecule type" value="Genomic_DNA"/>
</dbReference>
<evidence type="ECO:0000259" key="1">
    <source>
        <dbReference type="Pfam" id="PF01968"/>
    </source>
</evidence>
<feature type="domain" description="Hydantoinase/oxoprolinase N-terminal" evidence="2">
    <location>
        <begin position="3"/>
        <end position="184"/>
    </location>
</feature>
<gene>
    <name evidence="4" type="ORF">D0469_06430</name>
</gene>
<dbReference type="InterPro" id="IPR043129">
    <property type="entry name" value="ATPase_NBD"/>
</dbReference>
<accession>A0A372LRV7</accession>
<dbReference type="AlphaFoldDB" id="A0A372LRV7"/>
<proteinExistence type="predicted"/>
<evidence type="ECO:0000259" key="3">
    <source>
        <dbReference type="Pfam" id="PF19278"/>
    </source>
</evidence>
<dbReference type="GO" id="GO:0017168">
    <property type="term" value="F:5-oxoprolinase (ATP-hydrolyzing) activity"/>
    <property type="evidence" value="ECO:0007669"/>
    <property type="project" value="TreeGrafter"/>
</dbReference>
<dbReference type="InterPro" id="IPR002821">
    <property type="entry name" value="Hydantoinase_A"/>
</dbReference>
<dbReference type="Pfam" id="PF19278">
    <property type="entry name" value="Hydant_A_C"/>
    <property type="match status" value="1"/>
</dbReference>
<dbReference type="Pfam" id="PF01968">
    <property type="entry name" value="Hydantoinase_A"/>
    <property type="match status" value="1"/>
</dbReference>
<feature type="domain" description="Hydantoinase A/oxoprolinase" evidence="1">
    <location>
        <begin position="205"/>
        <end position="494"/>
    </location>
</feature>
<dbReference type="InterPro" id="IPR049517">
    <property type="entry name" value="ACX-like_C"/>
</dbReference>
<dbReference type="InterPro" id="IPR045079">
    <property type="entry name" value="Oxoprolinase-like"/>
</dbReference>
<evidence type="ECO:0000259" key="2">
    <source>
        <dbReference type="Pfam" id="PF05378"/>
    </source>
</evidence>
<dbReference type="RefSeq" id="WP_117325813.1">
    <property type="nucleotide sequence ID" value="NZ_QVTE01000015.1"/>
</dbReference>
<name>A0A372LRV7_9BACI</name>
<evidence type="ECO:0000313" key="4">
    <source>
        <dbReference type="EMBL" id="RFU70560.1"/>
    </source>
</evidence>
<dbReference type="OrthoDB" id="9768323at2"/>
<keyword evidence="5" id="KW-1185">Reference proteome</keyword>
<sequence>MIRLGVDVGGTFTDLILLNEESDQSWIHKVPSTPSDPSEAVINGVTEICEMAGIKPFEIDQFFHGTTVATNIVLEHNGAEVGLITTEGFRDILHIARHKRPFNFSLYQDLPWQKYPLVRRRNRLVVPERISAAGEILTPLDEEATRQQVRKLKEANVSAIAVCFLYSFKNPQHENRVKEIIQEEFPEAYLSISNEILPQYREYERFSTVALNAFIGPKTSRYINRLEDVLKKMGIKTSINLMQSNGGIATAQVAAEKPISLLLSGPVAGLIGGIKAAKNANFDNIITLDIGGTSADIGVAPNGEMRMRHLLDTRIGQYNAMVPMVDIDTIGAGGGSIAYVDEGGIFRVGPQSAGADPGPACYNRGGTVPTSTDANVLLGRIHPESRLAGSMQIKPELSEKAFDEHIASKLNMTALEAAAGALKIMTHNMVNAIEMNSVRKGYDPRDFTLVAAGGAGPLFACDIAMELNIPNVVVPPYPGITAAAGLLSTDIAYEKVHTLWGSLTNPDISSIRDVIEKLEQDSLKTLKEDGLSDEQIVLQRVCDCRYAGQGYELRVDAPKGEINEAWVKEVIERFHQVHEREYASQFPDQEVVAINVRVIGIGLVQSDKEQSFVDQGKPNFSVSSYPSYPVYFWVQDKLQKQDTRFINREDIPVGTNILGPAVIQQKDSTTLLPPDCTASFDEYGNIVIDMTEALSVKNSKDLIASITK</sequence>